<keyword evidence="6" id="KW-0460">Magnesium</keyword>
<dbReference type="SUPFAM" id="SSF56059">
    <property type="entry name" value="Glutathione synthetase ATP-binding domain-like"/>
    <property type="match status" value="1"/>
</dbReference>
<reference evidence="9 10" key="1">
    <citation type="submission" date="2011-05" db="EMBL/GenBank/DDBJ databases">
        <title>Complete sequence of Methanotorris igneus Kol 5.</title>
        <authorList>
            <consortium name="US DOE Joint Genome Institute"/>
            <person name="Lucas S."/>
            <person name="Han J."/>
            <person name="Lapidus A."/>
            <person name="Cheng J.-F."/>
            <person name="Goodwin L."/>
            <person name="Pitluck S."/>
            <person name="Peters L."/>
            <person name="Mikhailova N."/>
            <person name="Chertkov O."/>
            <person name="Han C."/>
            <person name="Tapia R."/>
            <person name="Land M."/>
            <person name="Hauser L."/>
            <person name="Kyrpides N."/>
            <person name="Ivanova N."/>
            <person name="Pagani I."/>
            <person name="Sieprawska-Lupa M."/>
            <person name="Whitman W."/>
            <person name="Woyke T."/>
        </authorList>
    </citation>
    <scope>NUCLEOTIDE SEQUENCE [LARGE SCALE GENOMIC DNA]</scope>
    <source>
        <strain evidence="10">DSM 5666 / JCM 11834 / Kol 5</strain>
    </source>
</reference>
<evidence type="ECO:0000256" key="6">
    <source>
        <dbReference type="ARBA" id="ARBA00022842"/>
    </source>
</evidence>
<dbReference type="PANTHER" id="PTHR21621:SF0">
    <property type="entry name" value="BETA-CITRYLGLUTAMATE SYNTHASE B-RELATED"/>
    <property type="match status" value="1"/>
</dbReference>
<dbReference type="OrthoDB" id="33241at2157"/>
<gene>
    <name evidence="9" type="ordered locus">Metig_0603</name>
</gene>
<name>F6BCE6_METIK</name>
<evidence type="ECO:0000313" key="10">
    <source>
        <dbReference type="Proteomes" id="UP000009227"/>
    </source>
</evidence>
<keyword evidence="5 7" id="KW-0067">ATP-binding</keyword>
<keyword evidence="4 7" id="KW-0547">Nucleotide-binding</keyword>
<dbReference type="GO" id="GO:0005737">
    <property type="term" value="C:cytoplasm"/>
    <property type="evidence" value="ECO:0007669"/>
    <property type="project" value="TreeGrafter"/>
</dbReference>
<organism evidence="10">
    <name type="scientific">Methanotorris igneus (strain DSM 5666 / JCM 11834 / Kol 5)</name>
    <dbReference type="NCBI Taxonomy" id="880724"/>
    <lineage>
        <taxon>Archaea</taxon>
        <taxon>Methanobacteriati</taxon>
        <taxon>Methanobacteriota</taxon>
        <taxon>Methanomada group</taxon>
        <taxon>Methanococci</taxon>
        <taxon>Methanococcales</taxon>
        <taxon>Methanocaldococcaceae</taxon>
        <taxon>Methanotorris</taxon>
    </lineage>
</organism>
<evidence type="ECO:0000313" key="9">
    <source>
        <dbReference type="EMBL" id="AEF96157.1"/>
    </source>
</evidence>
<keyword evidence="3" id="KW-0479">Metal-binding</keyword>
<dbReference type="InterPro" id="IPR013651">
    <property type="entry name" value="ATP-grasp_RimK-type"/>
</dbReference>
<dbReference type="NCBIfam" id="TIGR00768">
    <property type="entry name" value="rimK_fam"/>
    <property type="match status" value="1"/>
</dbReference>
<comment type="cofactor">
    <cofactor evidence="1">
        <name>Mg(2+)</name>
        <dbReference type="ChEBI" id="CHEBI:18420"/>
    </cofactor>
</comment>
<evidence type="ECO:0000256" key="3">
    <source>
        <dbReference type="ARBA" id="ARBA00022723"/>
    </source>
</evidence>
<dbReference type="GO" id="GO:0016879">
    <property type="term" value="F:ligase activity, forming carbon-nitrogen bonds"/>
    <property type="evidence" value="ECO:0007669"/>
    <property type="project" value="TreeGrafter"/>
</dbReference>
<dbReference type="Proteomes" id="UP000009227">
    <property type="component" value="Chromosome"/>
</dbReference>
<evidence type="ECO:0000259" key="8">
    <source>
        <dbReference type="PROSITE" id="PS50975"/>
    </source>
</evidence>
<keyword evidence="2 9" id="KW-0436">Ligase</keyword>
<proteinExistence type="predicted"/>
<dbReference type="InterPro" id="IPR013815">
    <property type="entry name" value="ATP_grasp_subdomain_1"/>
</dbReference>
<dbReference type="Gene3D" id="3.30.470.20">
    <property type="entry name" value="ATP-grasp fold, B domain"/>
    <property type="match status" value="1"/>
</dbReference>
<keyword evidence="10" id="KW-1185">Reference proteome</keyword>
<dbReference type="Gene3D" id="3.40.50.20">
    <property type="match status" value="1"/>
</dbReference>
<dbReference type="AlphaFoldDB" id="F6BCE6"/>
<dbReference type="STRING" id="880724.Metig_0603"/>
<dbReference type="PROSITE" id="PS50975">
    <property type="entry name" value="ATP_GRASP"/>
    <property type="match status" value="1"/>
</dbReference>
<accession>F6BCE6</accession>
<dbReference type="InterPro" id="IPR004666">
    <property type="entry name" value="Rp_bS6_RimK/Lys_biosynth_LsyX"/>
</dbReference>
<dbReference type="KEGG" id="mig:Metig_0603"/>
<feature type="domain" description="ATP-grasp" evidence="8">
    <location>
        <begin position="103"/>
        <end position="286"/>
    </location>
</feature>
<evidence type="ECO:0000256" key="2">
    <source>
        <dbReference type="ARBA" id="ARBA00022598"/>
    </source>
</evidence>
<dbReference type="GeneID" id="10643441"/>
<dbReference type="Gene3D" id="3.30.1490.20">
    <property type="entry name" value="ATP-grasp fold, A domain"/>
    <property type="match status" value="1"/>
</dbReference>
<evidence type="ECO:0000256" key="5">
    <source>
        <dbReference type="ARBA" id="ARBA00022840"/>
    </source>
</evidence>
<dbReference type="GO" id="GO:0005524">
    <property type="term" value="F:ATP binding"/>
    <property type="evidence" value="ECO:0007669"/>
    <property type="project" value="UniProtKB-UniRule"/>
</dbReference>
<dbReference type="GO" id="GO:0046872">
    <property type="term" value="F:metal ion binding"/>
    <property type="evidence" value="ECO:0007669"/>
    <property type="project" value="UniProtKB-KW"/>
</dbReference>
<dbReference type="Pfam" id="PF08443">
    <property type="entry name" value="RimK"/>
    <property type="match status" value="1"/>
</dbReference>
<dbReference type="NCBIfam" id="NF040720">
    <property type="entry name" value="MptN_Meth"/>
    <property type="match status" value="1"/>
</dbReference>
<evidence type="ECO:0000256" key="7">
    <source>
        <dbReference type="PROSITE-ProRule" id="PRU00409"/>
    </source>
</evidence>
<sequence>MKMGIISEEKDWVVNELKKSMEKNGIKPEIIKPSNIISGIGMGFKLKCNDKNLLDLDCAFVRNIGNEVEMFHRFDFLKYLEHYIPLINPLDGIENAGNKYRCSFLMDLKNIPQPRTVVTENIDEALKWVNAFEDCVVKPLFGHQGKGIMRINGGSLISKLNKLTEFKKKYGAFYIQEFVKNPNNVYRDIRAFVVGDEVVSAMYRVSDNWITNIHQNAKPEECEVNDEIEELAIKAKDALGLVYAGVDLIESRDGLKVLEVNATPSWEGLSKISKVNIADRIIEEVVNLLKR</sequence>
<evidence type="ECO:0000256" key="1">
    <source>
        <dbReference type="ARBA" id="ARBA00001946"/>
    </source>
</evidence>
<dbReference type="PANTHER" id="PTHR21621">
    <property type="entry name" value="RIBOSOMAL PROTEIN S6 MODIFICATION PROTEIN"/>
    <property type="match status" value="1"/>
</dbReference>
<protein>
    <submittedName>
        <fullName evidence="9">Alpha-L-glutamate ligase, RimK family</fullName>
    </submittedName>
</protein>
<dbReference type="HOGENOM" id="CLU_054353_2_0_2"/>
<dbReference type="InterPro" id="IPR053432">
    <property type="entry name" value="THMPT_Glu_ligase"/>
</dbReference>
<dbReference type="EMBL" id="CP002737">
    <property type="protein sequence ID" value="AEF96157.1"/>
    <property type="molecule type" value="Genomic_DNA"/>
</dbReference>
<dbReference type="RefSeq" id="WP_013798763.1">
    <property type="nucleotide sequence ID" value="NC_015562.1"/>
</dbReference>
<dbReference type="FunFam" id="3.30.470.20:FF:000058">
    <property type="entry name" value="Alpha-aminoadipate--LysW ligase LysX protein"/>
    <property type="match status" value="1"/>
</dbReference>
<dbReference type="InterPro" id="IPR011761">
    <property type="entry name" value="ATP-grasp"/>
</dbReference>
<evidence type="ECO:0000256" key="4">
    <source>
        <dbReference type="ARBA" id="ARBA00022741"/>
    </source>
</evidence>